<dbReference type="GO" id="GO:0031564">
    <property type="term" value="P:transcription antitermination"/>
    <property type="evidence" value="ECO:0007669"/>
    <property type="project" value="UniProtKB-UniRule"/>
</dbReference>
<evidence type="ECO:0000256" key="4">
    <source>
        <dbReference type="ARBA" id="ARBA00022884"/>
    </source>
</evidence>
<accession>A0A4R3Z0G8</accession>
<sequence length="469" mass="53275">MASKKFIQALELLESEKGIQKEVVLDALKEALEKSYKKNYGGPESIIRVDINANTGKIRLYEIKHVVDDVNDEDYELSIEEAQMINPKYQVGDDVVTEVDPEVFGRLAAIQTKQLLKQKIREAEKETLYNEYVDKKDDIITGVVDRVEDRFAIINIGRTGALLPVNQQIPGEKIYEGQHIKVYVSDVERNTKGTHIGVSRTEPGLVKRLFEMEVPEIYDGTVEIKSVSREAGDRSKIAVYTTNENVDPIGSCVGPKGSRVRNVVNELNGEMIDIIEWNEDPVVFISHALSPSVVVSVDINEEDHSALVIVPDNQLSLAIGKRGQNARLAVRLTGWKIDIKSVSEAAREGIVYGQDAEFEKSFEAEMTKEEPVEVEEPIVEKIVMDVEEPEAVEDFEESFEEDTEVEESVEEVADEESFDDEENDLVTSEEESFDGYDDDYDEEDDDYDYDPKYDEDIDYDEFDKYYDEK</sequence>
<dbReference type="SUPFAM" id="SSF50249">
    <property type="entry name" value="Nucleic acid-binding proteins"/>
    <property type="match status" value="1"/>
</dbReference>
<protein>
    <recommendedName>
        <fullName evidence="7">Transcription termination/antitermination protein NusA</fullName>
    </recommendedName>
</protein>
<dbReference type="InterPro" id="IPR030842">
    <property type="entry name" value="TF_NusA_bacterial"/>
</dbReference>
<dbReference type="Pfam" id="PF08529">
    <property type="entry name" value="NusA_N"/>
    <property type="match status" value="1"/>
</dbReference>
<evidence type="ECO:0000256" key="6">
    <source>
        <dbReference type="ARBA" id="ARBA00023163"/>
    </source>
</evidence>
<dbReference type="Gene3D" id="3.30.300.20">
    <property type="match status" value="2"/>
</dbReference>
<evidence type="ECO:0000256" key="1">
    <source>
        <dbReference type="ARBA" id="ARBA00022472"/>
    </source>
</evidence>
<dbReference type="CDD" id="cd22529">
    <property type="entry name" value="KH-II_NusA_rpt2"/>
    <property type="match status" value="1"/>
</dbReference>
<evidence type="ECO:0000313" key="10">
    <source>
        <dbReference type="EMBL" id="TCV98460.1"/>
    </source>
</evidence>
<dbReference type="FunFam" id="3.30.1480.10:FF:000002">
    <property type="entry name" value="Transcription termination/antitermination protein NusA"/>
    <property type="match status" value="1"/>
</dbReference>
<comment type="subunit">
    <text evidence="7">Monomer. Binds directly to the core enzyme of the DNA-dependent RNA polymerase and to nascent RNA.</text>
</comment>
<feature type="compositionally biased region" description="Acidic residues" evidence="8">
    <location>
        <begin position="394"/>
        <end position="448"/>
    </location>
</feature>
<keyword evidence="3 7" id="KW-0889">Transcription antitermination</keyword>
<dbReference type="InterPro" id="IPR010213">
    <property type="entry name" value="TF_NusA"/>
</dbReference>
<dbReference type="InterPro" id="IPR025249">
    <property type="entry name" value="TF_NusA_KH_1st"/>
</dbReference>
<dbReference type="NCBIfam" id="TIGR01953">
    <property type="entry name" value="NusA"/>
    <property type="match status" value="1"/>
</dbReference>
<dbReference type="Pfam" id="PF00575">
    <property type="entry name" value="S1"/>
    <property type="match status" value="1"/>
</dbReference>
<dbReference type="GO" id="GO:0006353">
    <property type="term" value="P:DNA-templated transcription termination"/>
    <property type="evidence" value="ECO:0007669"/>
    <property type="project" value="UniProtKB-UniRule"/>
</dbReference>
<dbReference type="EMBL" id="SMCQ01000013">
    <property type="protein sequence ID" value="TCV98460.1"/>
    <property type="molecule type" value="Genomic_DNA"/>
</dbReference>
<dbReference type="GO" id="GO:0005829">
    <property type="term" value="C:cytosol"/>
    <property type="evidence" value="ECO:0007669"/>
    <property type="project" value="TreeGrafter"/>
</dbReference>
<dbReference type="CDD" id="cd02134">
    <property type="entry name" value="KH-II_NusA_rpt1"/>
    <property type="match status" value="1"/>
</dbReference>
<dbReference type="Gene3D" id="2.40.50.140">
    <property type="entry name" value="Nucleic acid-binding proteins"/>
    <property type="match status" value="1"/>
</dbReference>
<dbReference type="FunFam" id="3.30.300.20:FF:000005">
    <property type="entry name" value="Transcription termination/antitermination protein NusA"/>
    <property type="match status" value="1"/>
</dbReference>
<dbReference type="CDD" id="cd04455">
    <property type="entry name" value="S1_NusA"/>
    <property type="match status" value="1"/>
</dbReference>
<dbReference type="GeneID" id="98915696"/>
<keyword evidence="4 7" id="KW-0694">RNA-binding</keyword>
<keyword evidence="5 7" id="KW-0805">Transcription regulation</keyword>
<dbReference type="Pfam" id="PF13184">
    <property type="entry name" value="KH_NusA_1st"/>
    <property type="match status" value="1"/>
</dbReference>
<dbReference type="GO" id="GO:0003700">
    <property type="term" value="F:DNA-binding transcription factor activity"/>
    <property type="evidence" value="ECO:0007669"/>
    <property type="project" value="InterPro"/>
</dbReference>
<dbReference type="PROSITE" id="PS50084">
    <property type="entry name" value="KH_TYPE_1"/>
    <property type="match status" value="1"/>
</dbReference>
<dbReference type="GO" id="GO:0003723">
    <property type="term" value="F:RNA binding"/>
    <property type="evidence" value="ECO:0007669"/>
    <property type="project" value="UniProtKB-UniRule"/>
</dbReference>
<dbReference type="SMART" id="SM00322">
    <property type="entry name" value="KH"/>
    <property type="match status" value="2"/>
</dbReference>
<dbReference type="Proteomes" id="UP000295515">
    <property type="component" value="Unassembled WGS sequence"/>
</dbReference>
<dbReference type="InterPro" id="IPR009019">
    <property type="entry name" value="KH_sf_prok-type"/>
</dbReference>
<comment type="caution">
    <text evidence="10">The sequence shown here is derived from an EMBL/GenBank/DDBJ whole genome shotgun (WGS) entry which is preliminary data.</text>
</comment>
<feature type="region of interest" description="Disordered" evidence="8">
    <location>
        <begin position="394"/>
        <end position="469"/>
    </location>
</feature>
<dbReference type="InterPro" id="IPR013735">
    <property type="entry name" value="TF_NusA_N"/>
</dbReference>
<dbReference type="InterPro" id="IPR004087">
    <property type="entry name" value="KH_dom"/>
</dbReference>
<comment type="subcellular location">
    <subcellularLocation>
        <location evidence="7">Cytoplasm</location>
    </subcellularLocation>
</comment>
<reference evidence="10 11" key="1">
    <citation type="submission" date="2019-03" db="EMBL/GenBank/DDBJ databases">
        <title>Genomic Encyclopedia of Type Strains, Phase IV (KMG-IV): sequencing the most valuable type-strain genomes for metagenomic binning, comparative biology and taxonomic classification.</title>
        <authorList>
            <person name="Goeker M."/>
        </authorList>
    </citation>
    <scope>NUCLEOTIDE SEQUENCE [LARGE SCALE GENOMIC DNA]</scope>
    <source>
        <strain evidence="10 11">DSM 29487</strain>
    </source>
</reference>
<proteinExistence type="inferred from homology"/>
<dbReference type="InterPro" id="IPR003029">
    <property type="entry name" value="S1_domain"/>
</dbReference>
<dbReference type="PANTHER" id="PTHR22648">
    <property type="entry name" value="TRANSCRIPTION TERMINATION FACTOR NUSA"/>
    <property type="match status" value="1"/>
</dbReference>
<dbReference type="Pfam" id="PF26594">
    <property type="entry name" value="KH_NusA_2nd"/>
    <property type="match status" value="1"/>
</dbReference>
<evidence type="ECO:0000256" key="8">
    <source>
        <dbReference type="SAM" id="MobiDB-lite"/>
    </source>
</evidence>
<dbReference type="InterPro" id="IPR058582">
    <property type="entry name" value="KH_NusA_2nd"/>
</dbReference>
<dbReference type="InterPro" id="IPR012340">
    <property type="entry name" value="NA-bd_OB-fold"/>
</dbReference>
<dbReference type="SUPFAM" id="SSF54814">
    <property type="entry name" value="Prokaryotic type KH domain (KH-domain type II)"/>
    <property type="match status" value="2"/>
</dbReference>
<evidence type="ECO:0000259" key="9">
    <source>
        <dbReference type="PROSITE" id="PS50126"/>
    </source>
</evidence>
<dbReference type="InterPro" id="IPR036555">
    <property type="entry name" value="NusA_N_sf"/>
</dbReference>
<keyword evidence="6 7" id="KW-0804">Transcription</keyword>
<dbReference type="RefSeq" id="WP_066443320.1">
    <property type="nucleotide sequence ID" value="NZ_JANKBF010000013.1"/>
</dbReference>
<comment type="similarity">
    <text evidence="7">Belongs to the NusA family.</text>
</comment>
<evidence type="ECO:0000256" key="7">
    <source>
        <dbReference type="HAMAP-Rule" id="MF_00945"/>
    </source>
</evidence>
<evidence type="ECO:0000256" key="2">
    <source>
        <dbReference type="ARBA" id="ARBA00022490"/>
    </source>
</evidence>
<dbReference type="AlphaFoldDB" id="A0A4R3Z0G8"/>
<evidence type="ECO:0000256" key="5">
    <source>
        <dbReference type="ARBA" id="ARBA00023015"/>
    </source>
</evidence>
<dbReference type="HAMAP" id="MF_00945_B">
    <property type="entry name" value="NusA_B"/>
    <property type="match status" value="1"/>
</dbReference>
<dbReference type="FunFam" id="3.30.300.20:FF:000002">
    <property type="entry name" value="Transcription termination/antitermination protein NusA"/>
    <property type="match status" value="1"/>
</dbReference>
<dbReference type="SMART" id="SM00316">
    <property type="entry name" value="S1"/>
    <property type="match status" value="1"/>
</dbReference>
<comment type="function">
    <text evidence="7">Participates in both transcription termination and antitermination.</text>
</comment>
<feature type="domain" description="S1 motif" evidence="9">
    <location>
        <begin position="137"/>
        <end position="201"/>
    </location>
</feature>
<organism evidence="10 11">
    <name type="scientific">Longibaculum muris</name>
    <dbReference type="NCBI Taxonomy" id="1796628"/>
    <lineage>
        <taxon>Bacteria</taxon>
        <taxon>Bacillati</taxon>
        <taxon>Bacillota</taxon>
        <taxon>Erysipelotrichia</taxon>
        <taxon>Erysipelotrichales</taxon>
        <taxon>Coprobacillaceae</taxon>
        <taxon>Longibaculum</taxon>
    </lineage>
</organism>
<dbReference type="PANTHER" id="PTHR22648:SF0">
    <property type="entry name" value="TRANSCRIPTION TERMINATION_ANTITERMINATION PROTEIN NUSA"/>
    <property type="match status" value="1"/>
</dbReference>
<keyword evidence="11" id="KW-1185">Reference proteome</keyword>
<dbReference type="SUPFAM" id="SSF69705">
    <property type="entry name" value="Transcription factor NusA, N-terminal domain"/>
    <property type="match status" value="1"/>
</dbReference>
<keyword evidence="1 7" id="KW-0806">Transcription termination</keyword>
<evidence type="ECO:0000256" key="3">
    <source>
        <dbReference type="ARBA" id="ARBA00022814"/>
    </source>
</evidence>
<dbReference type="PROSITE" id="PS50126">
    <property type="entry name" value="S1"/>
    <property type="match status" value="1"/>
</dbReference>
<gene>
    <name evidence="7" type="primary">nusA</name>
    <name evidence="10" type="ORF">EDD60_11354</name>
</gene>
<name>A0A4R3Z0G8_9FIRM</name>
<dbReference type="InterPro" id="IPR015946">
    <property type="entry name" value="KH_dom-like_a/b"/>
</dbReference>
<dbReference type="Gene3D" id="3.30.1480.10">
    <property type="entry name" value="NusA, N-terminal domain"/>
    <property type="match status" value="1"/>
</dbReference>
<evidence type="ECO:0000313" key="11">
    <source>
        <dbReference type="Proteomes" id="UP000295515"/>
    </source>
</evidence>
<keyword evidence="2 7" id="KW-0963">Cytoplasm</keyword>